<dbReference type="RefSeq" id="WP_010279827.1">
    <property type="nucleotide sequence ID" value="NZ_BMBQ01000014.1"/>
</dbReference>
<dbReference type="EMBL" id="JARGDN010000003">
    <property type="protein sequence ID" value="MDG9733236.1"/>
    <property type="molecule type" value="Genomic_DNA"/>
</dbReference>
<evidence type="ECO:0000313" key="2">
    <source>
        <dbReference type="EMBL" id="MDG9733236.1"/>
    </source>
</evidence>
<keyword evidence="3" id="KW-1185">Reference proteome</keyword>
<proteinExistence type="predicted"/>
<dbReference type="Proteomes" id="UP001529201">
    <property type="component" value="Unassembled WGS sequence"/>
</dbReference>
<feature type="transmembrane region" description="Helical" evidence="1">
    <location>
        <begin position="30"/>
        <end position="47"/>
    </location>
</feature>
<comment type="caution">
    <text evidence="2">The sequence shown here is derived from an EMBL/GenBank/DDBJ whole genome shotgun (WGS) entry which is preliminary data.</text>
</comment>
<dbReference type="GeneID" id="64345346"/>
<evidence type="ECO:0000256" key="1">
    <source>
        <dbReference type="SAM" id="Phobius"/>
    </source>
</evidence>
<feature type="transmembrane region" description="Helical" evidence="1">
    <location>
        <begin position="7"/>
        <end position="24"/>
    </location>
</feature>
<gene>
    <name evidence="2" type="ORF">P1N92_03770</name>
</gene>
<name>A0ABT6HAW9_LEUPS</name>
<evidence type="ECO:0000313" key="3">
    <source>
        <dbReference type="Proteomes" id="UP001529201"/>
    </source>
</evidence>
<keyword evidence="1" id="KW-1133">Transmembrane helix</keyword>
<keyword evidence="1" id="KW-0472">Membrane</keyword>
<reference evidence="2 3" key="1">
    <citation type="submission" date="2023-02" db="EMBL/GenBank/DDBJ databases">
        <title>Antimicrobial susceptibility testing and tentative epidemiological cut-off values for Lactobacillaceae family species intended for ingestion.</title>
        <authorList>
            <person name="Noehr-Meldgaard K."/>
            <person name="Struve C."/>
            <person name="Ingmer H."/>
            <person name="Koza A."/>
            <person name="Al-Nakeeb K."/>
            <person name="Agersoe Y."/>
        </authorList>
    </citation>
    <scope>NUCLEOTIDE SEQUENCE [LARGE SCALE GENOMIC DNA]</scope>
    <source>
        <strain evidence="2 3">DSM 20193</strain>
    </source>
</reference>
<keyword evidence="1" id="KW-0812">Transmembrane</keyword>
<sequence>MNLKTANNLVLMTIVGSIILSMVIEALWFKILATIMIAVAMINYFIVMKHEKP</sequence>
<accession>A0ABT6HAW9</accession>
<organism evidence="2 3">
    <name type="scientific">Leuconostoc pseudomesenteroides</name>
    <dbReference type="NCBI Taxonomy" id="33968"/>
    <lineage>
        <taxon>Bacteria</taxon>
        <taxon>Bacillati</taxon>
        <taxon>Bacillota</taxon>
        <taxon>Bacilli</taxon>
        <taxon>Lactobacillales</taxon>
        <taxon>Lactobacillaceae</taxon>
        <taxon>Leuconostoc</taxon>
    </lineage>
</organism>
<protein>
    <submittedName>
        <fullName evidence="2">Uncharacterized protein</fullName>
    </submittedName>
</protein>